<evidence type="ECO:0000256" key="1">
    <source>
        <dbReference type="SAM" id="MobiDB-lite"/>
    </source>
</evidence>
<organism evidence="2 3">
    <name type="scientific">Aplosporella prunicola CBS 121167</name>
    <dbReference type="NCBI Taxonomy" id="1176127"/>
    <lineage>
        <taxon>Eukaryota</taxon>
        <taxon>Fungi</taxon>
        <taxon>Dikarya</taxon>
        <taxon>Ascomycota</taxon>
        <taxon>Pezizomycotina</taxon>
        <taxon>Dothideomycetes</taxon>
        <taxon>Dothideomycetes incertae sedis</taxon>
        <taxon>Botryosphaeriales</taxon>
        <taxon>Aplosporellaceae</taxon>
        <taxon>Aplosporella</taxon>
    </lineage>
</organism>
<dbReference type="Proteomes" id="UP000799438">
    <property type="component" value="Unassembled WGS sequence"/>
</dbReference>
<protein>
    <submittedName>
        <fullName evidence="2">Uncharacterized protein</fullName>
    </submittedName>
</protein>
<feature type="compositionally biased region" description="Low complexity" evidence="1">
    <location>
        <begin position="187"/>
        <end position="196"/>
    </location>
</feature>
<gene>
    <name evidence="2" type="ORF">K452DRAFT_128489</name>
</gene>
<keyword evidence="3" id="KW-1185">Reference proteome</keyword>
<feature type="compositionally biased region" description="Pro residues" evidence="1">
    <location>
        <begin position="145"/>
        <end position="160"/>
    </location>
</feature>
<accession>A0A6A6AXS1</accession>
<dbReference type="EMBL" id="ML995517">
    <property type="protein sequence ID" value="KAF2136570.1"/>
    <property type="molecule type" value="Genomic_DNA"/>
</dbReference>
<feature type="region of interest" description="Disordered" evidence="1">
    <location>
        <begin position="135"/>
        <end position="196"/>
    </location>
</feature>
<feature type="compositionally biased region" description="Low complexity" evidence="1">
    <location>
        <begin position="161"/>
        <end position="178"/>
    </location>
</feature>
<proteinExistence type="predicted"/>
<dbReference type="AlphaFoldDB" id="A0A6A6AXS1"/>
<reference evidence="2" key="1">
    <citation type="journal article" date="2020" name="Stud. Mycol.">
        <title>101 Dothideomycetes genomes: a test case for predicting lifestyles and emergence of pathogens.</title>
        <authorList>
            <person name="Haridas S."/>
            <person name="Albert R."/>
            <person name="Binder M."/>
            <person name="Bloem J."/>
            <person name="Labutti K."/>
            <person name="Salamov A."/>
            <person name="Andreopoulos B."/>
            <person name="Baker S."/>
            <person name="Barry K."/>
            <person name="Bills G."/>
            <person name="Bluhm B."/>
            <person name="Cannon C."/>
            <person name="Castanera R."/>
            <person name="Culley D."/>
            <person name="Daum C."/>
            <person name="Ezra D."/>
            <person name="Gonzalez J."/>
            <person name="Henrissat B."/>
            <person name="Kuo A."/>
            <person name="Liang C."/>
            <person name="Lipzen A."/>
            <person name="Lutzoni F."/>
            <person name="Magnuson J."/>
            <person name="Mondo S."/>
            <person name="Nolan M."/>
            <person name="Ohm R."/>
            <person name="Pangilinan J."/>
            <person name="Park H.-J."/>
            <person name="Ramirez L."/>
            <person name="Alfaro M."/>
            <person name="Sun H."/>
            <person name="Tritt A."/>
            <person name="Yoshinaga Y."/>
            <person name="Zwiers L.-H."/>
            <person name="Turgeon B."/>
            <person name="Goodwin S."/>
            <person name="Spatafora J."/>
            <person name="Crous P."/>
            <person name="Grigoriev I."/>
        </authorList>
    </citation>
    <scope>NUCLEOTIDE SEQUENCE</scope>
    <source>
        <strain evidence="2">CBS 121167</strain>
    </source>
</reference>
<sequence>MRIALCWLLSRAGRARVGYSPTARRRARFARVGRLLGCLPGLYTACVPPASRVGLLVQGLELDFYLGTACRTEVLPTFHSCLLTGSCLSSLPLLPTDLPTIYLLLLHISRRLTHFTYFTNQPISISQAPLVATTTSITNQQQDQPCPPPPPPPPPPPHPRPYAAAQSNSGSLSASATSCRHRSKNDAAGSAATAAGARTTTITITTRRTTPTPRAKGRVRRRRTASIAGFALVFGARRGCLMRLLRR</sequence>
<feature type="compositionally biased region" description="Polar residues" evidence="1">
    <location>
        <begin position="135"/>
        <end position="144"/>
    </location>
</feature>
<name>A0A6A6AXS1_9PEZI</name>
<dbReference type="RefSeq" id="XP_033392288.1">
    <property type="nucleotide sequence ID" value="XM_033535265.1"/>
</dbReference>
<evidence type="ECO:0000313" key="2">
    <source>
        <dbReference type="EMBL" id="KAF2136570.1"/>
    </source>
</evidence>
<dbReference type="GeneID" id="54292759"/>
<evidence type="ECO:0000313" key="3">
    <source>
        <dbReference type="Proteomes" id="UP000799438"/>
    </source>
</evidence>